<organism evidence="13 14">
    <name type="scientific">Pleurodeles waltl</name>
    <name type="common">Iberian ribbed newt</name>
    <dbReference type="NCBI Taxonomy" id="8319"/>
    <lineage>
        <taxon>Eukaryota</taxon>
        <taxon>Metazoa</taxon>
        <taxon>Chordata</taxon>
        <taxon>Craniata</taxon>
        <taxon>Vertebrata</taxon>
        <taxon>Euteleostomi</taxon>
        <taxon>Amphibia</taxon>
        <taxon>Batrachia</taxon>
        <taxon>Caudata</taxon>
        <taxon>Salamandroidea</taxon>
        <taxon>Salamandridae</taxon>
        <taxon>Pleurodelinae</taxon>
        <taxon>Pleurodeles</taxon>
    </lineage>
</organism>
<dbReference type="SUPFAM" id="SSF50353">
    <property type="entry name" value="Cytokine"/>
    <property type="match status" value="1"/>
</dbReference>
<keyword evidence="6" id="KW-0963">Cytoplasm</keyword>
<protein>
    <recommendedName>
        <fullName evidence="5">Interleukin-1 beta</fullName>
    </recommendedName>
</protein>
<dbReference type="AlphaFoldDB" id="A0AAV7LN09"/>
<evidence type="ECO:0000256" key="8">
    <source>
        <dbReference type="ARBA" id="ARBA00022525"/>
    </source>
</evidence>
<comment type="similarity">
    <text evidence="4">Belongs to the IL-1 family.</text>
</comment>
<evidence type="ECO:0000256" key="7">
    <source>
        <dbReference type="ARBA" id="ARBA00022514"/>
    </source>
</evidence>
<keyword evidence="10" id="KW-0395">Inflammatory response</keyword>
<evidence type="ECO:0000256" key="10">
    <source>
        <dbReference type="ARBA" id="ARBA00023198"/>
    </source>
</evidence>
<keyword evidence="8" id="KW-0964">Secreted</keyword>
<dbReference type="PANTHER" id="PTHR10078">
    <property type="entry name" value="INTERLEUKIN-1 FAMILY MEMBER"/>
    <property type="match status" value="1"/>
</dbReference>
<dbReference type="InterPro" id="IPR000975">
    <property type="entry name" value="IL-1_fam"/>
</dbReference>
<keyword evidence="11" id="KW-0458">Lysosome</keyword>
<dbReference type="EMBL" id="JANPWB010000015">
    <property type="protein sequence ID" value="KAJ1091772.1"/>
    <property type="molecule type" value="Genomic_DNA"/>
</dbReference>
<dbReference type="GO" id="GO:0071222">
    <property type="term" value="P:cellular response to lipopolysaccharide"/>
    <property type="evidence" value="ECO:0007669"/>
    <property type="project" value="TreeGrafter"/>
</dbReference>
<evidence type="ECO:0000256" key="4">
    <source>
        <dbReference type="ARBA" id="ARBA00010448"/>
    </source>
</evidence>
<evidence type="ECO:0000256" key="9">
    <source>
        <dbReference type="ARBA" id="ARBA00022620"/>
    </source>
</evidence>
<evidence type="ECO:0000313" key="14">
    <source>
        <dbReference type="Proteomes" id="UP001066276"/>
    </source>
</evidence>
<dbReference type="InterPro" id="IPR008996">
    <property type="entry name" value="IL1/FGF"/>
</dbReference>
<evidence type="ECO:0000313" key="13">
    <source>
        <dbReference type="EMBL" id="KAJ1091772.1"/>
    </source>
</evidence>
<evidence type="ECO:0000256" key="1">
    <source>
        <dbReference type="ARBA" id="ARBA00004371"/>
    </source>
</evidence>
<accession>A0AAV7LN09</accession>
<keyword evidence="7" id="KW-0202">Cytokine</keyword>
<dbReference type="GO" id="GO:0051781">
    <property type="term" value="P:positive regulation of cell division"/>
    <property type="evidence" value="ECO:0007669"/>
    <property type="project" value="UniProtKB-KW"/>
</dbReference>
<dbReference type="GO" id="GO:0005829">
    <property type="term" value="C:cytosol"/>
    <property type="evidence" value="ECO:0007669"/>
    <property type="project" value="UniProtKB-SubCell"/>
</dbReference>
<evidence type="ECO:0000256" key="2">
    <source>
        <dbReference type="ARBA" id="ARBA00004514"/>
    </source>
</evidence>
<dbReference type="Proteomes" id="UP001066276">
    <property type="component" value="Chromosome 11"/>
</dbReference>
<dbReference type="GO" id="GO:0005125">
    <property type="term" value="F:cytokine activity"/>
    <property type="evidence" value="ECO:0007669"/>
    <property type="project" value="UniProtKB-KW"/>
</dbReference>
<dbReference type="GO" id="GO:0001660">
    <property type="term" value="P:fever generation"/>
    <property type="evidence" value="ECO:0007669"/>
    <property type="project" value="UniProtKB-KW"/>
</dbReference>
<proteinExistence type="inferred from homology"/>
<name>A0AAV7LN09_PLEWA</name>
<evidence type="ECO:0000256" key="6">
    <source>
        <dbReference type="ARBA" id="ARBA00022490"/>
    </source>
</evidence>
<dbReference type="GO" id="GO:0005615">
    <property type="term" value="C:extracellular space"/>
    <property type="evidence" value="ECO:0007669"/>
    <property type="project" value="UniProtKB-KW"/>
</dbReference>
<dbReference type="Gene3D" id="2.80.10.50">
    <property type="match status" value="1"/>
</dbReference>
<sequence>MSYQQASKVDTTSGSCPGDCTSCSPSIKLKVTTLKEPSTFRRAVVVVVEKMKPGVFNTVDGCHFVDSDLEIFGSILVEDEISVQMFKRTFMAESMKRHFSSTMQRITDTDNKCLALNEFSGQAQLVALHLLGLNGQRQVKLSMSLHTSPPGKKKRPVTLGIVGETAPPVMHDGWDDA</sequence>
<gene>
    <name evidence="13" type="ORF">NDU88_004888</name>
</gene>
<reference evidence="13" key="1">
    <citation type="journal article" date="2022" name="bioRxiv">
        <title>Sequencing and chromosome-scale assembly of the giantPleurodeles waltlgenome.</title>
        <authorList>
            <person name="Brown T."/>
            <person name="Elewa A."/>
            <person name="Iarovenko S."/>
            <person name="Subramanian E."/>
            <person name="Araus A.J."/>
            <person name="Petzold A."/>
            <person name="Susuki M."/>
            <person name="Suzuki K.-i.T."/>
            <person name="Hayashi T."/>
            <person name="Toyoda A."/>
            <person name="Oliveira C."/>
            <person name="Osipova E."/>
            <person name="Leigh N.D."/>
            <person name="Simon A."/>
            <person name="Yun M.H."/>
        </authorList>
    </citation>
    <scope>NUCLEOTIDE SEQUENCE</scope>
    <source>
        <strain evidence="13">20211129_DDA</strain>
        <tissue evidence="13">Liver</tissue>
    </source>
</reference>
<dbReference type="GO" id="GO:0010628">
    <property type="term" value="P:positive regulation of gene expression"/>
    <property type="evidence" value="ECO:0007669"/>
    <property type="project" value="TreeGrafter"/>
</dbReference>
<evidence type="ECO:0000256" key="5">
    <source>
        <dbReference type="ARBA" id="ARBA00014702"/>
    </source>
</evidence>
<evidence type="ECO:0000256" key="12">
    <source>
        <dbReference type="ARBA" id="ARBA00023246"/>
    </source>
</evidence>
<dbReference type="PANTHER" id="PTHR10078:SF30">
    <property type="entry name" value="INTERLEUKIN-1 BETA"/>
    <property type="match status" value="1"/>
</dbReference>
<dbReference type="GO" id="GO:0019221">
    <property type="term" value="P:cytokine-mediated signaling pathway"/>
    <property type="evidence" value="ECO:0007669"/>
    <property type="project" value="TreeGrafter"/>
</dbReference>
<dbReference type="GO" id="GO:0005764">
    <property type="term" value="C:lysosome"/>
    <property type="evidence" value="ECO:0007669"/>
    <property type="project" value="UniProtKB-SubCell"/>
</dbReference>
<comment type="caution">
    <text evidence="13">The sequence shown here is derived from an EMBL/GenBank/DDBJ whole genome shotgun (WGS) entry which is preliminary data.</text>
</comment>
<keyword evidence="14" id="KW-1185">Reference proteome</keyword>
<dbReference type="GO" id="GO:0006955">
    <property type="term" value="P:immune response"/>
    <property type="evidence" value="ECO:0007669"/>
    <property type="project" value="InterPro"/>
</dbReference>
<keyword evidence="9" id="KW-0666">Pyrogen</keyword>
<evidence type="ECO:0000256" key="11">
    <source>
        <dbReference type="ARBA" id="ARBA00023228"/>
    </source>
</evidence>
<keyword evidence="12" id="KW-0497">Mitogen</keyword>
<comment type="subcellular location">
    <subcellularLocation>
        <location evidence="2">Cytoplasm</location>
        <location evidence="2">Cytosol</location>
    </subcellularLocation>
    <subcellularLocation>
        <location evidence="1">Lysosome</location>
    </subcellularLocation>
    <subcellularLocation>
        <location evidence="3">Secreted</location>
        <location evidence="3">Extracellular exosome</location>
    </subcellularLocation>
</comment>
<evidence type="ECO:0000256" key="3">
    <source>
        <dbReference type="ARBA" id="ARBA00004550"/>
    </source>
</evidence>